<comment type="caution">
    <text evidence="1">The sequence shown here is derived from an EMBL/GenBank/DDBJ whole genome shotgun (WGS) entry which is preliminary data.</text>
</comment>
<dbReference type="VEuPathDB" id="MicrosporidiaDB:A0H76_659"/>
<organism evidence="1 2">
    <name type="scientific">Hepatospora eriocheir</name>
    <dbReference type="NCBI Taxonomy" id="1081669"/>
    <lineage>
        <taxon>Eukaryota</taxon>
        <taxon>Fungi</taxon>
        <taxon>Fungi incertae sedis</taxon>
        <taxon>Microsporidia</taxon>
        <taxon>Hepatosporidae</taxon>
        <taxon>Hepatospora</taxon>
    </lineage>
</organism>
<sequence>MTETREEVITKLINQLNDSTYEDDKIDALTNIYVMALEFPTLILNHFNDILANTFSLEHREFQYKILRIISAFSDELVIDKETTVILFTANAYEVGSVLNLFYSEKIFRELIKFEGVIPFVLNLARIGPFKIFKRFLVLDAKFNEKLCIVGLFEVLVCKPIKYEKLTLIKKLMNESLVNSEYFVMKQYHKELIELFDFQLFCLCLDTMIPGVKTDFEIQKLLYKAITDQEYEFLYKMSDNNTKILNFLIKSLNYDELVDSVDSSYFGASLLELIILKDPSKINPNQSILTNLLLNLNGIDCEQLNVFRNNLELNEVKLCYLIFFVADITQYYDLLLEKLLQYNFFKDTDNMTFQLLVLLLNLHNKRQNLTNEQIIYLLRKLRIKCEHCIFSRQIDSILSTTISEVINEMEKLIRDELLSTNNSDEIIDKTYSKSVKPEEKQIEPDNSMFDINDYEKINNGLQYLFKFFKR</sequence>
<protein>
    <submittedName>
        <fullName evidence="1">Uncharacterized protein</fullName>
    </submittedName>
</protein>
<name>A0A1X0QIF5_9MICR</name>
<dbReference type="Proteomes" id="UP000192501">
    <property type="component" value="Unassembled WGS sequence"/>
</dbReference>
<reference evidence="1 2" key="1">
    <citation type="journal article" date="2017" name="Environ. Microbiol.">
        <title>Decay of the glycolytic pathway and adaptation to intranuclear parasitism within Enterocytozoonidae microsporidia.</title>
        <authorList>
            <person name="Wiredu Boakye D."/>
            <person name="Jaroenlak P."/>
            <person name="Prachumwat A."/>
            <person name="Williams T.A."/>
            <person name="Bateman K.S."/>
            <person name="Itsathitphaisarn O."/>
            <person name="Sritunyalucksana K."/>
            <person name="Paszkiewicz K.H."/>
            <person name="Moore K.A."/>
            <person name="Stentiford G.D."/>
            <person name="Williams B.A."/>
        </authorList>
    </citation>
    <scope>NUCLEOTIDE SEQUENCE [LARGE SCALE GENOMIC DNA]</scope>
    <source>
        <strain evidence="2">canceri</strain>
    </source>
</reference>
<evidence type="ECO:0000313" key="1">
    <source>
        <dbReference type="EMBL" id="ORD99549.1"/>
    </source>
</evidence>
<dbReference type="VEuPathDB" id="MicrosporidiaDB:HERIO_625"/>
<evidence type="ECO:0000313" key="2">
    <source>
        <dbReference type="Proteomes" id="UP000192501"/>
    </source>
</evidence>
<gene>
    <name evidence="1" type="ORF">A0H76_659</name>
</gene>
<dbReference type="EMBL" id="LTAI01000167">
    <property type="protein sequence ID" value="ORD99549.1"/>
    <property type="molecule type" value="Genomic_DNA"/>
</dbReference>
<proteinExistence type="predicted"/>
<dbReference type="AlphaFoldDB" id="A0A1X0QIF5"/>
<accession>A0A1X0QIF5</accession>